<dbReference type="Proteomes" id="UP000299102">
    <property type="component" value="Unassembled WGS sequence"/>
</dbReference>
<evidence type="ECO:0000313" key="1">
    <source>
        <dbReference type="EMBL" id="GBP09493.1"/>
    </source>
</evidence>
<proteinExistence type="predicted"/>
<reference evidence="1 2" key="1">
    <citation type="journal article" date="2019" name="Commun. Biol.">
        <title>The bagworm genome reveals a unique fibroin gene that provides high tensile strength.</title>
        <authorList>
            <person name="Kono N."/>
            <person name="Nakamura H."/>
            <person name="Ohtoshi R."/>
            <person name="Tomita M."/>
            <person name="Numata K."/>
            <person name="Arakawa K."/>
        </authorList>
    </citation>
    <scope>NUCLEOTIDE SEQUENCE [LARGE SCALE GENOMIC DNA]</scope>
</reference>
<protein>
    <submittedName>
        <fullName evidence="1">Uncharacterized protein</fullName>
    </submittedName>
</protein>
<dbReference type="EMBL" id="BGZK01000036">
    <property type="protein sequence ID" value="GBP09493.1"/>
    <property type="molecule type" value="Genomic_DNA"/>
</dbReference>
<gene>
    <name evidence="1" type="ORF">EVAR_76514_1</name>
</gene>
<keyword evidence="2" id="KW-1185">Reference proteome</keyword>
<accession>A0A4C1T4N8</accession>
<dbReference type="OrthoDB" id="414730at2759"/>
<organism evidence="1 2">
    <name type="scientific">Eumeta variegata</name>
    <name type="common">Bagworm moth</name>
    <name type="synonym">Eumeta japonica</name>
    <dbReference type="NCBI Taxonomy" id="151549"/>
    <lineage>
        <taxon>Eukaryota</taxon>
        <taxon>Metazoa</taxon>
        <taxon>Ecdysozoa</taxon>
        <taxon>Arthropoda</taxon>
        <taxon>Hexapoda</taxon>
        <taxon>Insecta</taxon>
        <taxon>Pterygota</taxon>
        <taxon>Neoptera</taxon>
        <taxon>Endopterygota</taxon>
        <taxon>Lepidoptera</taxon>
        <taxon>Glossata</taxon>
        <taxon>Ditrysia</taxon>
        <taxon>Tineoidea</taxon>
        <taxon>Psychidae</taxon>
        <taxon>Oiketicinae</taxon>
        <taxon>Eumeta</taxon>
    </lineage>
</organism>
<evidence type="ECO:0000313" key="2">
    <source>
        <dbReference type="Proteomes" id="UP000299102"/>
    </source>
</evidence>
<dbReference type="AlphaFoldDB" id="A0A4C1T4N8"/>
<comment type="caution">
    <text evidence="1">The sequence shown here is derived from an EMBL/GenBank/DDBJ whole genome shotgun (WGS) entry which is preliminary data.</text>
</comment>
<name>A0A4C1T4N8_EUMVA</name>
<sequence length="93" mass="10667">MDLELFQYNKELEFVNSTVFLGITLDDRLQWGPHIISIMRQVIHHDPPRATWRSPRVSIAPLLRGGGSEILNSSQFRISAEFVVTTRIFPDST</sequence>